<dbReference type="Gene3D" id="3.90.550.10">
    <property type="entry name" value="Spore Coat Polysaccharide Biosynthesis Protein SpsA, Chain A"/>
    <property type="match status" value="1"/>
</dbReference>
<dbReference type="AlphaFoldDB" id="A0A6C0GSN7"/>
<accession>A0A6C0GSN7</accession>
<dbReference type="RefSeq" id="WP_162447087.1">
    <property type="nucleotide sequence ID" value="NZ_CP048222.1"/>
</dbReference>
<name>A0A6C0GSN7_9BACT</name>
<dbReference type="KEGG" id="rhoz:GXP67_33085"/>
<organism evidence="2 3">
    <name type="scientific">Rhodocytophaga rosea</name>
    <dbReference type="NCBI Taxonomy" id="2704465"/>
    <lineage>
        <taxon>Bacteria</taxon>
        <taxon>Pseudomonadati</taxon>
        <taxon>Bacteroidota</taxon>
        <taxon>Cytophagia</taxon>
        <taxon>Cytophagales</taxon>
        <taxon>Rhodocytophagaceae</taxon>
        <taxon>Rhodocytophaga</taxon>
    </lineage>
</organism>
<dbReference type="Pfam" id="PF00535">
    <property type="entry name" value="Glycos_transf_2"/>
    <property type="match status" value="1"/>
</dbReference>
<evidence type="ECO:0000259" key="1">
    <source>
        <dbReference type="Pfam" id="PF00535"/>
    </source>
</evidence>
<protein>
    <submittedName>
        <fullName evidence="2">Glycosyltransferase</fullName>
    </submittedName>
</protein>
<dbReference type="InterPro" id="IPR029044">
    <property type="entry name" value="Nucleotide-diphossugar_trans"/>
</dbReference>
<dbReference type="GO" id="GO:0016758">
    <property type="term" value="F:hexosyltransferase activity"/>
    <property type="evidence" value="ECO:0007669"/>
    <property type="project" value="UniProtKB-ARBA"/>
</dbReference>
<gene>
    <name evidence="2" type="ORF">GXP67_33085</name>
</gene>
<dbReference type="Proteomes" id="UP000480178">
    <property type="component" value="Chromosome"/>
</dbReference>
<dbReference type="EMBL" id="CP048222">
    <property type="protein sequence ID" value="QHT71145.1"/>
    <property type="molecule type" value="Genomic_DNA"/>
</dbReference>
<reference evidence="2 3" key="1">
    <citation type="submission" date="2020-01" db="EMBL/GenBank/DDBJ databases">
        <authorList>
            <person name="Kim M.K."/>
        </authorList>
    </citation>
    <scope>NUCLEOTIDE SEQUENCE [LARGE SCALE GENOMIC DNA]</scope>
    <source>
        <strain evidence="2 3">172606-1</strain>
    </source>
</reference>
<proteinExistence type="predicted"/>
<dbReference type="PANTHER" id="PTHR22916:SF3">
    <property type="entry name" value="UDP-GLCNAC:BETAGAL BETA-1,3-N-ACETYLGLUCOSAMINYLTRANSFERASE-LIKE PROTEIN 1"/>
    <property type="match status" value="1"/>
</dbReference>
<dbReference type="CDD" id="cd06433">
    <property type="entry name" value="GT_2_WfgS_like"/>
    <property type="match status" value="1"/>
</dbReference>
<evidence type="ECO:0000313" key="2">
    <source>
        <dbReference type="EMBL" id="QHT71145.1"/>
    </source>
</evidence>
<dbReference type="SUPFAM" id="SSF53448">
    <property type="entry name" value="Nucleotide-diphospho-sugar transferases"/>
    <property type="match status" value="1"/>
</dbReference>
<keyword evidence="2" id="KW-0808">Transferase</keyword>
<dbReference type="PANTHER" id="PTHR22916">
    <property type="entry name" value="GLYCOSYLTRANSFERASE"/>
    <property type="match status" value="1"/>
</dbReference>
<sequence length="254" mass="29006">MPESPLISIITVTYNAASVLEATIQSVIGQNFRNFEYIIIDGASTDGTLEIIRKYGEHISYWVSEPDKGLYDAMNKGLKAAKGKYVWFMNAGDKIYNKETLKLIFSQSMEADVLYGDALFFQADGKENGLRSQVTPHQLPANLNWKSLQYGMVVCHQSFIVKKEIAPLYDLSHPYSADVDWEIQCLKHARDIVHTGLVLCRYLTGGFSKKHLYRSLADRFDVLRSNYGIFQTLKSHVWITIRGIFFVLKRKKGY</sequence>
<keyword evidence="3" id="KW-1185">Reference proteome</keyword>
<dbReference type="InterPro" id="IPR001173">
    <property type="entry name" value="Glyco_trans_2-like"/>
</dbReference>
<feature type="domain" description="Glycosyltransferase 2-like" evidence="1">
    <location>
        <begin position="8"/>
        <end position="160"/>
    </location>
</feature>
<evidence type="ECO:0000313" key="3">
    <source>
        <dbReference type="Proteomes" id="UP000480178"/>
    </source>
</evidence>